<name>A0AAN7CPN2_9PEZI</name>
<evidence type="ECO:0008006" key="8">
    <source>
        <dbReference type="Google" id="ProtNLM"/>
    </source>
</evidence>
<feature type="transmembrane region" description="Helical" evidence="4">
    <location>
        <begin position="468"/>
        <end position="490"/>
    </location>
</feature>
<dbReference type="Proteomes" id="UP001303647">
    <property type="component" value="Unassembled WGS sequence"/>
</dbReference>
<keyword evidence="7" id="KW-1185">Reference proteome</keyword>
<proteinExistence type="predicted"/>
<gene>
    <name evidence="6" type="ORF">C7999DRAFT_33569</name>
</gene>
<keyword evidence="4" id="KW-0472">Membrane</keyword>
<feature type="region of interest" description="Disordered" evidence="3">
    <location>
        <begin position="440"/>
        <end position="466"/>
    </location>
</feature>
<evidence type="ECO:0000256" key="2">
    <source>
        <dbReference type="ARBA" id="ARBA00022737"/>
    </source>
</evidence>
<accession>A0AAN7CPN2</accession>
<dbReference type="PANTHER" id="PTHR46228">
    <property type="entry name" value="KELCH DOMAIN-CONTAINING PROTEIN"/>
    <property type="match status" value="1"/>
</dbReference>
<evidence type="ECO:0000256" key="5">
    <source>
        <dbReference type="SAM" id="SignalP"/>
    </source>
</evidence>
<dbReference type="PANTHER" id="PTHR46228:SF2">
    <property type="entry name" value="KELCH REPEAT PROTEIN (AFU_ORTHOLOGUE AFUA_4G14350)"/>
    <property type="match status" value="1"/>
</dbReference>
<feature type="compositionally biased region" description="Low complexity" evidence="3">
    <location>
        <begin position="547"/>
        <end position="562"/>
    </location>
</feature>
<evidence type="ECO:0000256" key="3">
    <source>
        <dbReference type="SAM" id="MobiDB-lite"/>
    </source>
</evidence>
<dbReference type="EMBL" id="MU857684">
    <property type="protein sequence ID" value="KAK4246014.1"/>
    <property type="molecule type" value="Genomic_DNA"/>
</dbReference>
<sequence length="583" mass="63152">MRSQFATSSLLSVLGAIECALAASLSDVPTVNDFIRRNGASATVIGDYVYFDGGEVAQLVDGELQKEAGFYDSSPVNSTISIDISKSWTNSDVVLNTIARPWASKSNQVIWTDKGEGSFYVWGGKWVRGANMTTNELWKFTTDGNGSGSWSLEEPENPALFNGLEQYEHSAYVSTADTGYSIGGLASGWTRKYRGSNQVVPGMVTFNMETKIWQNGTTAFSPFDTVVAAAAHYVPTFGTNGLVMVFGGLAMTITEVADTAGWANSPPYNFRNLTFFDPATKESYWQIASGTIPPSPRTQHCLAGFKNNDGGYEILLFGGYNHRDKFVYDDAYILSLPGFVWTKIPQTTAGGRRYHACVAVGNRQVLTIGGIRTGWDDPDPAPQGLLLFDMTDLEWKNSFDANAATYERARDIKNWYNNGSLDTVEWSSPTVQHLFVVANSTTDSGSSSSPDANSPDTEDGPSSTPAGVIAGGVIGGIAGLALIAVAAWLFMRRRRKGDRVPTSSDDGHHHGEVAQLGSRSETSPPGYMFKPQYSPIELNTQRSHAELSGTTSYTNTLLTPTGPVHMEHVQPTPVELDASTVRY</sequence>
<evidence type="ECO:0000256" key="1">
    <source>
        <dbReference type="ARBA" id="ARBA00022441"/>
    </source>
</evidence>
<reference evidence="6" key="1">
    <citation type="journal article" date="2023" name="Mol. Phylogenet. Evol.">
        <title>Genome-scale phylogeny and comparative genomics of the fungal order Sordariales.</title>
        <authorList>
            <person name="Hensen N."/>
            <person name="Bonometti L."/>
            <person name="Westerberg I."/>
            <person name="Brannstrom I.O."/>
            <person name="Guillou S."/>
            <person name="Cros-Aarteil S."/>
            <person name="Calhoun S."/>
            <person name="Haridas S."/>
            <person name="Kuo A."/>
            <person name="Mondo S."/>
            <person name="Pangilinan J."/>
            <person name="Riley R."/>
            <person name="LaButti K."/>
            <person name="Andreopoulos B."/>
            <person name="Lipzen A."/>
            <person name="Chen C."/>
            <person name="Yan M."/>
            <person name="Daum C."/>
            <person name="Ng V."/>
            <person name="Clum A."/>
            <person name="Steindorff A."/>
            <person name="Ohm R.A."/>
            <person name="Martin F."/>
            <person name="Silar P."/>
            <person name="Natvig D.O."/>
            <person name="Lalanne C."/>
            <person name="Gautier V."/>
            <person name="Ament-Velasquez S.L."/>
            <person name="Kruys A."/>
            <person name="Hutchinson M.I."/>
            <person name="Powell A.J."/>
            <person name="Barry K."/>
            <person name="Miller A.N."/>
            <person name="Grigoriev I.V."/>
            <person name="Debuchy R."/>
            <person name="Gladieux P."/>
            <person name="Hiltunen Thoren M."/>
            <person name="Johannesson H."/>
        </authorList>
    </citation>
    <scope>NUCLEOTIDE SEQUENCE</scope>
    <source>
        <strain evidence="6">CBS 359.72</strain>
    </source>
</reference>
<keyword evidence="4" id="KW-1133">Transmembrane helix</keyword>
<keyword evidence="2" id="KW-0677">Repeat</keyword>
<evidence type="ECO:0000313" key="6">
    <source>
        <dbReference type="EMBL" id="KAK4246014.1"/>
    </source>
</evidence>
<keyword evidence="5" id="KW-0732">Signal</keyword>
<protein>
    <recommendedName>
        <fullName evidence="8">Kelch repeat protein</fullName>
    </recommendedName>
</protein>
<feature type="region of interest" description="Disordered" evidence="3">
    <location>
        <begin position="498"/>
        <end position="532"/>
    </location>
</feature>
<dbReference type="SUPFAM" id="SSF117281">
    <property type="entry name" value="Kelch motif"/>
    <property type="match status" value="2"/>
</dbReference>
<dbReference type="InterPro" id="IPR015915">
    <property type="entry name" value="Kelch-typ_b-propeller"/>
</dbReference>
<feature type="signal peptide" evidence="5">
    <location>
        <begin position="1"/>
        <end position="22"/>
    </location>
</feature>
<dbReference type="Gene3D" id="2.120.10.80">
    <property type="entry name" value="Kelch-type beta propeller"/>
    <property type="match status" value="2"/>
</dbReference>
<evidence type="ECO:0000256" key="4">
    <source>
        <dbReference type="SAM" id="Phobius"/>
    </source>
</evidence>
<feature type="region of interest" description="Disordered" evidence="3">
    <location>
        <begin position="545"/>
        <end position="583"/>
    </location>
</feature>
<comment type="caution">
    <text evidence="6">The sequence shown here is derived from an EMBL/GenBank/DDBJ whole genome shotgun (WGS) entry which is preliminary data.</text>
</comment>
<keyword evidence="1" id="KW-0880">Kelch repeat</keyword>
<feature type="compositionally biased region" description="Low complexity" evidence="3">
    <location>
        <begin position="440"/>
        <end position="455"/>
    </location>
</feature>
<evidence type="ECO:0000313" key="7">
    <source>
        <dbReference type="Proteomes" id="UP001303647"/>
    </source>
</evidence>
<keyword evidence="4" id="KW-0812">Transmembrane</keyword>
<feature type="chain" id="PRO_5042857227" description="Kelch repeat protein" evidence="5">
    <location>
        <begin position="23"/>
        <end position="583"/>
    </location>
</feature>
<dbReference type="AlphaFoldDB" id="A0AAN7CPN2"/>
<reference evidence="6" key="2">
    <citation type="submission" date="2023-05" db="EMBL/GenBank/DDBJ databases">
        <authorList>
            <consortium name="Lawrence Berkeley National Laboratory"/>
            <person name="Steindorff A."/>
            <person name="Hensen N."/>
            <person name="Bonometti L."/>
            <person name="Westerberg I."/>
            <person name="Brannstrom I.O."/>
            <person name="Guillou S."/>
            <person name="Cros-Aarteil S."/>
            <person name="Calhoun S."/>
            <person name="Haridas S."/>
            <person name="Kuo A."/>
            <person name="Mondo S."/>
            <person name="Pangilinan J."/>
            <person name="Riley R."/>
            <person name="Labutti K."/>
            <person name="Andreopoulos B."/>
            <person name="Lipzen A."/>
            <person name="Chen C."/>
            <person name="Yanf M."/>
            <person name="Daum C."/>
            <person name="Ng V."/>
            <person name="Clum A."/>
            <person name="Ohm R."/>
            <person name="Martin F."/>
            <person name="Silar P."/>
            <person name="Natvig D."/>
            <person name="Lalanne C."/>
            <person name="Gautier V."/>
            <person name="Ament-Velasquez S.L."/>
            <person name="Kruys A."/>
            <person name="Hutchinson M.I."/>
            <person name="Powell A.J."/>
            <person name="Barry K."/>
            <person name="Miller A.N."/>
            <person name="Grigoriev I.V."/>
            <person name="Debuchy R."/>
            <person name="Gladieux P."/>
            <person name="Thoren M.H."/>
            <person name="Johannesson H."/>
        </authorList>
    </citation>
    <scope>NUCLEOTIDE SEQUENCE</scope>
    <source>
        <strain evidence="6">CBS 359.72</strain>
    </source>
</reference>
<organism evidence="6 7">
    <name type="scientific">Corynascus novoguineensis</name>
    <dbReference type="NCBI Taxonomy" id="1126955"/>
    <lineage>
        <taxon>Eukaryota</taxon>
        <taxon>Fungi</taxon>
        <taxon>Dikarya</taxon>
        <taxon>Ascomycota</taxon>
        <taxon>Pezizomycotina</taxon>
        <taxon>Sordariomycetes</taxon>
        <taxon>Sordariomycetidae</taxon>
        <taxon>Sordariales</taxon>
        <taxon>Chaetomiaceae</taxon>
        <taxon>Corynascus</taxon>
    </lineage>
</organism>